<dbReference type="Proteomes" id="UP000759537">
    <property type="component" value="Unassembled WGS sequence"/>
</dbReference>
<protein>
    <submittedName>
        <fullName evidence="3">Ribonuclease III domain-containing protein</fullName>
    </submittedName>
</protein>
<dbReference type="GO" id="GO:0004525">
    <property type="term" value="F:ribonuclease III activity"/>
    <property type="evidence" value="ECO:0007669"/>
    <property type="project" value="InterPro"/>
</dbReference>
<dbReference type="OrthoDB" id="2392202at2759"/>
<dbReference type="SMART" id="SM00535">
    <property type="entry name" value="RIBOc"/>
    <property type="match status" value="1"/>
</dbReference>
<comment type="caution">
    <text evidence="3">The sequence shown here is derived from an EMBL/GenBank/DDBJ whole genome shotgun (WGS) entry which is preliminary data.</text>
</comment>
<dbReference type="AlphaFoldDB" id="A0A9P5MRR7"/>
<reference evidence="3" key="1">
    <citation type="submission" date="2019-10" db="EMBL/GenBank/DDBJ databases">
        <authorList>
            <consortium name="DOE Joint Genome Institute"/>
            <person name="Kuo A."/>
            <person name="Miyauchi S."/>
            <person name="Kiss E."/>
            <person name="Drula E."/>
            <person name="Kohler A."/>
            <person name="Sanchez-Garcia M."/>
            <person name="Andreopoulos B."/>
            <person name="Barry K.W."/>
            <person name="Bonito G."/>
            <person name="Buee M."/>
            <person name="Carver A."/>
            <person name="Chen C."/>
            <person name="Cichocki N."/>
            <person name="Clum A."/>
            <person name="Culley D."/>
            <person name="Crous P.W."/>
            <person name="Fauchery L."/>
            <person name="Girlanda M."/>
            <person name="Hayes R."/>
            <person name="Keri Z."/>
            <person name="LaButti K."/>
            <person name="Lipzen A."/>
            <person name="Lombard V."/>
            <person name="Magnuson J."/>
            <person name="Maillard F."/>
            <person name="Morin E."/>
            <person name="Murat C."/>
            <person name="Nolan M."/>
            <person name="Ohm R."/>
            <person name="Pangilinan J."/>
            <person name="Pereira M."/>
            <person name="Perotto S."/>
            <person name="Peter M."/>
            <person name="Riley R."/>
            <person name="Sitrit Y."/>
            <person name="Stielow B."/>
            <person name="Szollosi G."/>
            <person name="Zifcakova L."/>
            <person name="Stursova M."/>
            <person name="Spatafora J.W."/>
            <person name="Tedersoo L."/>
            <person name="Vaario L.-M."/>
            <person name="Yamada A."/>
            <person name="Yan M."/>
            <person name="Wang P."/>
            <person name="Xu J."/>
            <person name="Bruns T."/>
            <person name="Baldrian P."/>
            <person name="Vilgalys R."/>
            <person name="Henrissat B."/>
            <person name="Grigoriev I.V."/>
            <person name="Hibbett D."/>
            <person name="Nagy L.G."/>
            <person name="Martin F.M."/>
        </authorList>
    </citation>
    <scope>NUCLEOTIDE SEQUENCE</scope>
    <source>
        <strain evidence="3">Prilba</strain>
    </source>
</reference>
<dbReference type="PROSITE" id="PS50142">
    <property type="entry name" value="RNASE_3_2"/>
    <property type="match status" value="1"/>
</dbReference>
<proteinExistence type="predicted"/>
<feature type="compositionally biased region" description="Basic and acidic residues" evidence="1">
    <location>
        <begin position="228"/>
        <end position="250"/>
    </location>
</feature>
<feature type="compositionally biased region" description="Low complexity" evidence="1">
    <location>
        <begin position="191"/>
        <end position="210"/>
    </location>
</feature>
<keyword evidence="4" id="KW-1185">Reference proteome</keyword>
<feature type="region of interest" description="Disordered" evidence="1">
    <location>
        <begin position="191"/>
        <end position="285"/>
    </location>
</feature>
<evidence type="ECO:0000256" key="1">
    <source>
        <dbReference type="SAM" id="MobiDB-lite"/>
    </source>
</evidence>
<dbReference type="Pfam" id="PF00636">
    <property type="entry name" value="Ribonuclease_3"/>
    <property type="match status" value="1"/>
</dbReference>
<evidence type="ECO:0000313" key="3">
    <source>
        <dbReference type="EMBL" id="KAF8476293.1"/>
    </source>
</evidence>
<evidence type="ECO:0000259" key="2">
    <source>
        <dbReference type="PROSITE" id="PS50142"/>
    </source>
</evidence>
<gene>
    <name evidence="3" type="ORF">DFH94DRAFT_694936</name>
</gene>
<feature type="domain" description="RNase III" evidence="2">
    <location>
        <begin position="33"/>
        <end position="153"/>
    </location>
</feature>
<dbReference type="EMBL" id="WHVB01000015">
    <property type="protein sequence ID" value="KAF8476293.1"/>
    <property type="molecule type" value="Genomic_DNA"/>
</dbReference>
<dbReference type="CDD" id="cd00593">
    <property type="entry name" value="RIBOc"/>
    <property type="match status" value="1"/>
</dbReference>
<evidence type="ECO:0000313" key="4">
    <source>
        <dbReference type="Proteomes" id="UP000759537"/>
    </source>
</evidence>
<dbReference type="SUPFAM" id="SSF69065">
    <property type="entry name" value="RNase III domain-like"/>
    <property type="match status" value="1"/>
</dbReference>
<organism evidence="3 4">
    <name type="scientific">Russula ochroleuca</name>
    <dbReference type="NCBI Taxonomy" id="152965"/>
    <lineage>
        <taxon>Eukaryota</taxon>
        <taxon>Fungi</taxon>
        <taxon>Dikarya</taxon>
        <taxon>Basidiomycota</taxon>
        <taxon>Agaricomycotina</taxon>
        <taxon>Agaricomycetes</taxon>
        <taxon>Russulales</taxon>
        <taxon>Russulaceae</taxon>
        <taxon>Russula</taxon>
    </lineage>
</organism>
<dbReference type="InterPro" id="IPR000999">
    <property type="entry name" value="RNase_III_dom"/>
</dbReference>
<accession>A0A9P5MRR7</accession>
<name>A0A9P5MRR7_9AGAM</name>
<dbReference type="GO" id="GO:0006396">
    <property type="term" value="P:RNA processing"/>
    <property type="evidence" value="ECO:0007669"/>
    <property type="project" value="InterPro"/>
</dbReference>
<dbReference type="InterPro" id="IPR036389">
    <property type="entry name" value="RNase_III_sf"/>
</dbReference>
<dbReference type="Gene3D" id="1.10.1520.10">
    <property type="entry name" value="Ribonuclease III domain"/>
    <property type="match status" value="1"/>
</dbReference>
<reference evidence="3" key="2">
    <citation type="journal article" date="2020" name="Nat. Commun.">
        <title>Large-scale genome sequencing of mycorrhizal fungi provides insights into the early evolution of symbiotic traits.</title>
        <authorList>
            <person name="Miyauchi S."/>
            <person name="Kiss E."/>
            <person name="Kuo A."/>
            <person name="Drula E."/>
            <person name="Kohler A."/>
            <person name="Sanchez-Garcia M."/>
            <person name="Morin E."/>
            <person name="Andreopoulos B."/>
            <person name="Barry K.W."/>
            <person name="Bonito G."/>
            <person name="Buee M."/>
            <person name="Carver A."/>
            <person name="Chen C."/>
            <person name="Cichocki N."/>
            <person name="Clum A."/>
            <person name="Culley D."/>
            <person name="Crous P.W."/>
            <person name="Fauchery L."/>
            <person name="Girlanda M."/>
            <person name="Hayes R.D."/>
            <person name="Keri Z."/>
            <person name="LaButti K."/>
            <person name="Lipzen A."/>
            <person name="Lombard V."/>
            <person name="Magnuson J."/>
            <person name="Maillard F."/>
            <person name="Murat C."/>
            <person name="Nolan M."/>
            <person name="Ohm R.A."/>
            <person name="Pangilinan J."/>
            <person name="Pereira M.F."/>
            <person name="Perotto S."/>
            <person name="Peter M."/>
            <person name="Pfister S."/>
            <person name="Riley R."/>
            <person name="Sitrit Y."/>
            <person name="Stielow J.B."/>
            <person name="Szollosi G."/>
            <person name="Zifcakova L."/>
            <person name="Stursova M."/>
            <person name="Spatafora J.W."/>
            <person name="Tedersoo L."/>
            <person name="Vaario L.M."/>
            <person name="Yamada A."/>
            <person name="Yan M."/>
            <person name="Wang P."/>
            <person name="Xu J."/>
            <person name="Bruns T."/>
            <person name="Baldrian P."/>
            <person name="Vilgalys R."/>
            <person name="Dunand C."/>
            <person name="Henrissat B."/>
            <person name="Grigoriev I.V."/>
            <person name="Hibbett D."/>
            <person name="Nagy L.G."/>
            <person name="Martin F.M."/>
        </authorList>
    </citation>
    <scope>NUCLEOTIDE SEQUENCE</scope>
    <source>
        <strain evidence="3">Prilba</strain>
    </source>
</reference>
<sequence>MSSTEYSSPHSSSKLPSVAIGILPPLPKIRSGQIRKRTFNHGSLAGENKYDFQAPESDPSTDNEELAHIGDQVFGLVVTDLIQNLYPYLRVGRASRLRDHIKRKSIIAEICVSYGLHMKANLPERQADSLRTSQSVQVNIFKAYVGGVYRDQDLGAVRKWLISVIQPHVEAAYQHLRDDYLPKAVALPRVPAASNPSSPSPTSSEGAEPALPSPPAREPGDQQRSLRSRVDGPHQGSRRVDGGVDNHPQDTDQSGSNRRRRRSSQGEGRSGNSGKQGLASPRRHY</sequence>